<dbReference type="Gene3D" id="2.60.40.1120">
    <property type="entry name" value="Carboxypeptidase-like, regulatory domain"/>
    <property type="match status" value="1"/>
</dbReference>
<feature type="region of interest" description="Disordered" evidence="1">
    <location>
        <begin position="919"/>
        <end position="938"/>
    </location>
</feature>
<dbReference type="AlphaFoldDB" id="A0A556MLW2"/>
<sequence>MKKLLPIIPILFLLLISSKISAQNKPAQPPPPLPSREVSGVVKDEKGETVIGALVTLKSAVDTIRTATNEDGIFVFKDVKKAVFNVTVSSIGSTTFVKKYLNSDIAKKIVLDPITLKTETNQLNEVKINGTPSVTYKTDTVEYRASDYKVRPNATIDELLKKMEGMEVGSDGSLTHQGEAVVKAKLNGKEFAGGSVSQALKNLPADIVEKLQIVDDYGDQAARTGIKTGTPQKILNITTKPDRSVGITGRTTDQAGNNGRYNASVSVQHIDANQVVSVIGDAKSTVDGIGGGNPGTTHTGSPNVSYRDQWSKKVQVNTSYGYWFNNNNSINHQFGNYVTQKSETNFGGPVKFDQQGSAENHGNGQNGHFQIEIQADSLNFIQINPNFGISNSSNSNNYRRNETDDFSNSLGVSNFQHLLSDGVSTNTGSNTNFGANALYVHLFKKPKRNISINLGYSHNDNTNDGNTNKHYLYFKDTTMNTVIKDSTVHLLTNRHNINTSFNGSATYTEPLSLISLLEFRGEFSKSDNSANSQQTEIRKDVNGQDSIVHRPDLSNIYNFTITQSRYTVNYRLDGKKVNMSIGATAINYDLSGTKVDNSIAQNVSSSRHNFKVIPAFRFSYSWSRTERVELNYNGNNIDPSFDQIQPFTDRSNPLNVIVGNPNLDPGFNHSINGKYNNYLANSRFNISVSGYLNLYTHKVTTNVLTIPIPNDTTHSTYREVHYINLDGSYAWGTGYSISKQLDDRRYNFSLNGSVNYNYATAEEANNIFHQTTWSFDNRFGPRINPNDNIEVNPYVGYTLTRNFSSIAQAMGTQYSTTKFAIDGKFYFKQTYQLNYSASKNLVSGVKGSTNPFVINMGFQKEFLEKRNLVFTFDVFDVLHQNDFILQQPFAGGQISTISNTNSRYFLVGLRLNLQKWGGRPQRNGKNMQRRGDGSFIYN</sequence>
<evidence type="ECO:0000256" key="1">
    <source>
        <dbReference type="SAM" id="MobiDB-lite"/>
    </source>
</evidence>
<dbReference type="RefSeq" id="WP_144248949.1">
    <property type="nucleotide sequence ID" value="NZ_VLPK01000002.1"/>
</dbReference>
<proteinExistence type="predicted"/>
<evidence type="ECO:0000259" key="3">
    <source>
        <dbReference type="Pfam" id="PF14905"/>
    </source>
</evidence>
<dbReference type="SUPFAM" id="SSF49464">
    <property type="entry name" value="Carboxypeptidase regulatory domain-like"/>
    <property type="match status" value="1"/>
</dbReference>
<feature type="region of interest" description="Disordered" evidence="1">
    <location>
        <begin position="286"/>
        <end position="305"/>
    </location>
</feature>
<reference evidence="4 5" key="1">
    <citation type="submission" date="2019-07" db="EMBL/GenBank/DDBJ databases">
        <authorList>
            <person name="Huq M.A."/>
        </authorList>
    </citation>
    <scope>NUCLEOTIDE SEQUENCE [LARGE SCALE GENOMIC DNA]</scope>
    <source>
        <strain evidence="4 5">MAH-19</strain>
    </source>
</reference>
<gene>
    <name evidence="4" type="ORF">FO440_14325</name>
</gene>
<comment type="caution">
    <text evidence="4">The sequence shown here is derived from an EMBL/GenBank/DDBJ whole genome shotgun (WGS) entry which is preliminary data.</text>
</comment>
<protein>
    <submittedName>
        <fullName evidence="4">Outer membrane beta-barrel protein</fullName>
    </submittedName>
</protein>
<accession>A0A556MLW2</accession>
<keyword evidence="5" id="KW-1185">Reference proteome</keyword>
<name>A0A556MLW2_9SPHI</name>
<dbReference type="Proteomes" id="UP000318733">
    <property type="component" value="Unassembled WGS sequence"/>
</dbReference>
<dbReference type="Pfam" id="PF14905">
    <property type="entry name" value="OMP_b-brl_3"/>
    <property type="match status" value="1"/>
</dbReference>
<feature type="domain" description="Outer membrane protein beta-barrel" evidence="3">
    <location>
        <begin position="441"/>
        <end position="909"/>
    </location>
</feature>
<evidence type="ECO:0000313" key="5">
    <source>
        <dbReference type="Proteomes" id="UP000318733"/>
    </source>
</evidence>
<dbReference type="EMBL" id="VLPK01000002">
    <property type="protein sequence ID" value="TSJ40911.1"/>
    <property type="molecule type" value="Genomic_DNA"/>
</dbReference>
<dbReference type="InterPro" id="IPR008969">
    <property type="entry name" value="CarboxyPept-like_regulatory"/>
</dbReference>
<dbReference type="Pfam" id="PF13620">
    <property type="entry name" value="CarboxypepD_reg"/>
    <property type="match status" value="1"/>
</dbReference>
<evidence type="ECO:0000313" key="4">
    <source>
        <dbReference type="EMBL" id="TSJ40911.1"/>
    </source>
</evidence>
<dbReference type="InterPro" id="IPR041700">
    <property type="entry name" value="OMP_b-brl_3"/>
</dbReference>
<feature type="chain" id="PRO_5021903394" evidence="2">
    <location>
        <begin position="23"/>
        <end position="938"/>
    </location>
</feature>
<keyword evidence="2" id="KW-0732">Signal</keyword>
<organism evidence="4 5">
    <name type="scientific">Mucilaginibacter corticis</name>
    <dbReference type="NCBI Taxonomy" id="2597670"/>
    <lineage>
        <taxon>Bacteria</taxon>
        <taxon>Pseudomonadati</taxon>
        <taxon>Bacteroidota</taxon>
        <taxon>Sphingobacteriia</taxon>
        <taxon>Sphingobacteriales</taxon>
        <taxon>Sphingobacteriaceae</taxon>
        <taxon>Mucilaginibacter</taxon>
    </lineage>
</organism>
<feature type="signal peptide" evidence="2">
    <location>
        <begin position="1"/>
        <end position="22"/>
    </location>
</feature>
<dbReference type="OrthoDB" id="1086219at2"/>
<evidence type="ECO:0000256" key="2">
    <source>
        <dbReference type="SAM" id="SignalP"/>
    </source>
</evidence>
<feature type="compositionally biased region" description="Polar residues" evidence="1">
    <location>
        <begin position="295"/>
        <end position="305"/>
    </location>
</feature>
<dbReference type="SUPFAM" id="SSF56935">
    <property type="entry name" value="Porins"/>
    <property type="match status" value="1"/>
</dbReference>